<evidence type="ECO:0000256" key="6">
    <source>
        <dbReference type="RuleBase" id="RU368003"/>
    </source>
</evidence>
<feature type="compositionally biased region" description="Basic and acidic residues" evidence="7">
    <location>
        <begin position="92"/>
        <end position="116"/>
    </location>
</feature>
<feature type="region of interest" description="Disordered" evidence="7">
    <location>
        <begin position="92"/>
        <end position="182"/>
    </location>
</feature>
<comment type="caution">
    <text evidence="8">The sequence shown here is derived from an EMBL/GenBank/DDBJ whole genome shotgun (WGS) entry which is preliminary data.</text>
</comment>
<dbReference type="GO" id="GO:0003677">
    <property type="term" value="F:DNA binding"/>
    <property type="evidence" value="ECO:0007669"/>
    <property type="project" value="TreeGrafter"/>
</dbReference>
<keyword evidence="4 6" id="KW-0694">RNA-binding</keyword>
<evidence type="ECO:0000256" key="2">
    <source>
        <dbReference type="ARBA" id="ARBA00009154"/>
    </source>
</evidence>
<dbReference type="GO" id="GO:0003723">
    <property type="term" value="F:RNA binding"/>
    <property type="evidence" value="ECO:0007669"/>
    <property type="project" value="UniProtKB-UniRule"/>
</dbReference>
<sequence>MENLENIKGFVRSLEHSVEDLSEALEPVLNTSIEEMIAECTTPQQKVKVYNSYLYCVISILFAYIKSLGVNTDDHPVMNELTRIKQSMKALKDAEESLQKKSENAKESKDQAKEFLQRALGTTGGAAAPDSMKSPAISKVNFQGTHTKFTDDEHKTSSTATSYKGPSGKVAKPRKGGSKSSK</sequence>
<proteinExistence type="inferred from homology"/>
<evidence type="ECO:0000313" key="9">
    <source>
        <dbReference type="Proteomes" id="UP000195602"/>
    </source>
</evidence>
<evidence type="ECO:0000256" key="4">
    <source>
        <dbReference type="ARBA" id="ARBA00022884"/>
    </source>
</evidence>
<feature type="compositionally biased region" description="Basic residues" evidence="7">
    <location>
        <begin position="171"/>
        <end position="182"/>
    </location>
</feature>
<accession>A0AA91T2P8</accession>
<name>A0AA91T2P8_CLALS</name>
<keyword evidence="3 6" id="KW-0698">rRNA processing</keyword>
<evidence type="ECO:0000256" key="5">
    <source>
        <dbReference type="ARBA" id="ARBA00023242"/>
    </source>
</evidence>
<reference evidence="8 9" key="1">
    <citation type="submission" date="2017-04" db="EMBL/GenBank/DDBJ databases">
        <title>Draft genome of the yeast Clavispora lusitaniae type strain CBS 6936.</title>
        <authorList>
            <person name="Durrens P."/>
            <person name="Klopp C."/>
            <person name="Biteau N."/>
            <person name="Fitton-Ouhabi V."/>
            <person name="Dementhon K."/>
            <person name="Accoceberry I."/>
            <person name="Sherman D.J."/>
            <person name="Noel T."/>
        </authorList>
    </citation>
    <scope>NUCLEOTIDE SEQUENCE [LARGE SCALE GENOMIC DNA]</scope>
    <source>
        <strain evidence="8 9">CBS 6936</strain>
    </source>
</reference>
<keyword evidence="5 6" id="KW-0539">Nucleus</keyword>
<evidence type="ECO:0000256" key="1">
    <source>
        <dbReference type="ARBA" id="ARBA00004123"/>
    </source>
</evidence>
<dbReference type="GO" id="GO:0010468">
    <property type="term" value="P:regulation of gene expression"/>
    <property type="evidence" value="ECO:0007669"/>
    <property type="project" value="TreeGrafter"/>
</dbReference>
<dbReference type="EMBL" id="LYUB02000005">
    <property type="protein sequence ID" value="OVF09290.1"/>
    <property type="molecule type" value="Genomic_DNA"/>
</dbReference>
<dbReference type="Proteomes" id="UP000195602">
    <property type="component" value="Unassembled WGS sequence"/>
</dbReference>
<evidence type="ECO:0000313" key="8">
    <source>
        <dbReference type="EMBL" id="OVF09290.1"/>
    </source>
</evidence>
<dbReference type="GO" id="GO:0000178">
    <property type="term" value="C:exosome (RNase complex)"/>
    <property type="evidence" value="ECO:0007669"/>
    <property type="project" value="TreeGrafter"/>
</dbReference>
<gene>
    <name evidence="8" type="ORF">A9F13_05g00781</name>
</gene>
<dbReference type="KEGG" id="clus:A9F13_05g00781"/>
<dbReference type="GO" id="GO:0000460">
    <property type="term" value="P:maturation of 5.8S rRNA"/>
    <property type="evidence" value="ECO:0007669"/>
    <property type="project" value="TreeGrafter"/>
</dbReference>
<evidence type="ECO:0000256" key="3">
    <source>
        <dbReference type="ARBA" id="ARBA00022552"/>
    </source>
</evidence>
<comment type="similarity">
    <text evidence="2 6">Belongs to the C1D family.</text>
</comment>
<dbReference type="Pfam" id="PF04000">
    <property type="entry name" value="Sas10_Utp3"/>
    <property type="match status" value="1"/>
</dbReference>
<protein>
    <recommendedName>
        <fullName evidence="6">Exosome complex protein</fullName>
    </recommendedName>
</protein>
<dbReference type="InterPro" id="IPR011082">
    <property type="entry name" value="Exosome-assoc_fac/DNA_repair"/>
</dbReference>
<evidence type="ECO:0000256" key="7">
    <source>
        <dbReference type="SAM" id="MobiDB-lite"/>
    </source>
</evidence>
<dbReference type="PANTHER" id="PTHR15341:SF3">
    <property type="entry name" value="NUCLEAR NUCLEIC ACID-BINDING PROTEIN C1D"/>
    <property type="match status" value="1"/>
</dbReference>
<dbReference type="PANTHER" id="PTHR15341">
    <property type="entry name" value="SUN-COR STEROID HORMONE RECEPTOR CO-REPRESSOR"/>
    <property type="match status" value="1"/>
</dbReference>
<comment type="function">
    <text evidence="6">Required for exosome-dependent processing of pre-rRNA and small nucleolar RNA (snRNA) precursors. Involved in processing of 35S pre-rRNA at the A0, A1 and A2 sites.</text>
</comment>
<dbReference type="GO" id="GO:0005730">
    <property type="term" value="C:nucleolus"/>
    <property type="evidence" value="ECO:0007669"/>
    <property type="project" value="TreeGrafter"/>
</dbReference>
<dbReference type="InterPro" id="IPR007146">
    <property type="entry name" value="Sas10/Utp3/C1D"/>
</dbReference>
<dbReference type="AlphaFoldDB" id="A0AA91T2P8"/>
<comment type="subcellular location">
    <subcellularLocation>
        <location evidence="1 6">Nucleus</location>
    </subcellularLocation>
</comment>
<organism evidence="8 9">
    <name type="scientific">Clavispora lusitaniae</name>
    <name type="common">Candida lusitaniae</name>
    <dbReference type="NCBI Taxonomy" id="36911"/>
    <lineage>
        <taxon>Eukaryota</taxon>
        <taxon>Fungi</taxon>
        <taxon>Dikarya</taxon>
        <taxon>Ascomycota</taxon>
        <taxon>Saccharomycotina</taxon>
        <taxon>Pichiomycetes</taxon>
        <taxon>Metschnikowiaceae</taxon>
        <taxon>Clavispora</taxon>
    </lineage>
</organism>